<gene>
    <name evidence="3" type="ORF">COV86_03425</name>
</gene>
<dbReference type="AlphaFoldDB" id="A0A2H0KPR1"/>
<comment type="caution">
    <text evidence="3">The sequence shown here is derived from an EMBL/GenBank/DDBJ whole genome shotgun (WGS) entry which is preliminary data.</text>
</comment>
<dbReference type="InterPro" id="IPR000836">
    <property type="entry name" value="PRTase_dom"/>
</dbReference>
<reference evidence="3 4" key="1">
    <citation type="submission" date="2017-09" db="EMBL/GenBank/DDBJ databases">
        <title>Depth-based differentiation of microbial function through sediment-hosted aquifers and enrichment of novel symbionts in the deep terrestrial subsurface.</title>
        <authorList>
            <person name="Probst A.J."/>
            <person name="Ladd B."/>
            <person name="Jarett J.K."/>
            <person name="Geller-Mcgrath D.E."/>
            <person name="Sieber C.M."/>
            <person name="Emerson J.B."/>
            <person name="Anantharaman K."/>
            <person name="Thomas B.C."/>
            <person name="Malmstrom R."/>
            <person name="Stieglmeier M."/>
            <person name="Klingl A."/>
            <person name="Woyke T."/>
            <person name="Ryan C.M."/>
            <person name="Banfield J.F."/>
        </authorList>
    </citation>
    <scope>NUCLEOTIDE SEQUENCE [LARGE SCALE GENOMIC DNA]</scope>
    <source>
        <strain evidence="3">CG11_big_fil_rev_8_21_14_0_20_35_14</strain>
    </source>
</reference>
<accession>A0A2H0KPR1</accession>
<dbReference type="Proteomes" id="UP000229570">
    <property type="component" value="Unassembled WGS sequence"/>
</dbReference>
<sequence length="230" mass="26453">MFFTDLLFPKHCLGCSILGAYICPKCQRQLHYLDRNTCFYCKKASLYSLTHPICLKNFNITGLTAIFSYNNLLKKIIKNIKYRLVTEAWKDLTRIIEPEAVRQIGFYKRISKDFFLQPIPLSKRKIRERGFNQAFLITRFFQAFLDFPISDFLIRVKETLPQAELKTKKDRYNNLRGAFKINPVNKSKVIGSKIILVDDVVTTGSTVREAAKVLKKAGAAKVYVLALAKG</sequence>
<dbReference type="Gene3D" id="3.40.50.2020">
    <property type="match status" value="1"/>
</dbReference>
<feature type="domain" description="Phosphoribosyltransferase" evidence="2">
    <location>
        <begin position="169"/>
        <end position="227"/>
    </location>
</feature>
<evidence type="ECO:0000313" key="4">
    <source>
        <dbReference type="Proteomes" id="UP000229570"/>
    </source>
</evidence>
<dbReference type="CDD" id="cd06223">
    <property type="entry name" value="PRTases_typeI"/>
    <property type="match status" value="1"/>
</dbReference>
<dbReference type="InterPro" id="IPR029057">
    <property type="entry name" value="PRTase-like"/>
</dbReference>
<protein>
    <recommendedName>
        <fullName evidence="2">Phosphoribosyltransferase domain-containing protein</fullName>
    </recommendedName>
</protein>
<proteinExistence type="inferred from homology"/>
<comment type="similarity">
    <text evidence="1">Belongs to the ComF/GntX family.</text>
</comment>
<evidence type="ECO:0000256" key="1">
    <source>
        <dbReference type="ARBA" id="ARBA00008007"/>
    </source>
</evidence>
<dbReference type="PANTHER" id="PTHR47505">
    <property type="entry name" value="DNA UTILIZATION PROTEIN YHGH"/>
    <property type="match status" value="1"/>
</dbReference>
<dbReference type="SUPFAM" id="SSF53271">
    <property type="entry name" value="PRTase-like"/>
    <property type="match status" value="1"/>
</dbReference>
<dbReference type="InterPro" id="IPR051910">
    <property type="entry name" value="ComF/GntX_DNA_util-trans"/>
</dbReference>
<dbReference type="PANTHER" id="PTHR47505:SF1">
    <property type="entry name" value="DNA UTILIZATION PROTEIN YHGH"/>
    <property type="match status" value="1"/>
</dbReference>
<organism evidence="3 4">
    <name type="scientific">Candidatus Roizmanbacteria bacterium CG11_big_fil_rev_8_21_14_0_20_35_14</name>
    <dbReference type="NCBI Taxonomy" id="1974855"/>
    <lineage>
        <taxon>Bacteria</taxon>
        <taxon>Candidatus Roizmaniibacteriota</taxon>
    </lineage>
</organism>
<dbReference type="EMBL" id="PCVL01000048">
    <property type="protein sequence ID" value="PIQ72354.1"/>
    <property type="molecule type" value="Genomic_DNA"/>
</dbReference>
<evidence type="ECO:0000259" key="2">
    <source>
        <dbReference type="Pfam" id="PF00156"/>
    </source>
</evidence>
<dbReference type="SUPFAM" id="SSF57184">
    <property type="entry name" value="Growth factor receptor domain"/>
    <property type="match status" value="1"/>
</dbReference>
<dbReference type="InterPro" id="IPR009030">
    <property type="entry name" value="Growth_fac_rcpt_cys_sf"/>
</dbReference>
<name>A0A2H0KPR1_9BACT</name>
<evidence type="ECO:0000313" key="3">
    <source>
        <dbReference type="EMBL" id="PIQ72354.1"/>
    </source>
</evidence>
<dbReference type="Pfam" id="PF00156">
    <property type="entry name" value="Pribosyltran"/>
    <property type="match status" value="1"/>
</dbReference>